<name>A0A940P4G9_9ENTE</name>
<evidence type="ECO:0000313" key="2">
    <source>
        <dbReference type="EMBL" id="MBP1040865.1"/>
    </source>
</evidence>
<reference evidence="2" key="1">
    <citation type="submission" date="2020-12" db="EMBL/GenBank/DDBJ databases">
        <title>Vagococcus allomyrinae sp. nov. and Enterococcus lavae sp. nov., isolated from the larvae of Allomyrina dichotoma.</title>
        <authorList>
            <person name="Lee S.D."/>
        </authorList>
    </citation>
    <scope>NUCLEOTIDE SEQUENCE</scope>
    <source>
        <strain evidence="2">BWB3-3</strain>
    </source>
</reference>
<dbReference type="Proteomes" id="UP000674938">
    <property type="component" value="Unassembled WGS sequence"/>
</dbReference>
<dbReference type="PANTHER" id="PTHR33121:SF70">
    <property type="entry name" value="SIGNALING PROTEIN YKOW"/>
    <property type="match status" value="1"/>
</dbReference>
<evidence type="ECO:0000313" key="3">
    <source>
        <dbReference type="Proteomes" id="UP000674938"/>
    </source>
</evidence>
<dbReference type="PROSITE" id="PS50883">
    <property type="entry name" value="EAL"/>
    <property type="match status" value="1"/>
</dbReference>
<accession>A0A940P4G9</accession>
<dbReference type="CDD" id="cd01948">
    <property type="entry name" value="EAL"/>
    <property type="match status" value="1"/>
</dbReference>
<dbReference type="SMART" id="SM00052">
    <property type="entry name" value="EAL"/>
    <property type="match status" value="1"/>
</dbReference>
<dbReference type="InterPro" id="IPR050706">
    <property type="entry name" value="Cyclic-di-GMP_PDE-like"/>
</dbReference>
<dbReference type="AlphaFoldDB" id="A0A940P4G9"/>
<proteinExistence type="predicted"/>
<dbReference type="PANTHER" id="PTHR33121">
    <property type="entry name" value="CYCLIC DI-GMP PHOSPHODIESTERASE PDEF"/>
    <property type="match status" value="1"/>
</dbReference>
<dbReference type="InterPro" id="IPR035919">
    <property type="entry name" value="EAL_sf"/>
</dbReference>
<dbReference type="Pfam" id="PF00563">
    <property type="entry name" value="EAL"/>
    <property type="match status" value="1"/>
</dbReference>
<feature type="domain" description="EAL" evidence="1">
    <location>
        <begin position="1"/>
        <end position="237"/>
    </location>
</feature>
<comment type="caution">
    <text evidence="2">The sequence shown here is derived from an EMBL/GenBank/DDBJ whole genome shotgun (WGS) entry which is preliminary data.</text>
</comment>
<protein>
    <submittedName>
        <fullName evidence="2">EAL domain-containing protein</fullName>
    </submittedName>
</protein>
<dbReference type="GO" id="GO:0071111">
    <property type="term" value="F:cyclic-guanylate-specific phosphodiesterase activity"/>
    <property type="evidence" value="ECO:0007669"/>
    <property type="project" value="InterPro"/>
</dbReference>
<organism evidence="2 3">
    <name type="scientific">Vagococcus allomyrinae</name>
    <dbReference type="NCBI Taxonomy" id="2794353"/>
    <lineage>
        <taxon>Bacteria</taxon>
        <taxon>Bacillati</taxon>
        <taxon>Bacillota</taxon>
        <taxon>Bacilli</taxon>
        <taxon>Lactobacillales</taxon>
        <taxon>Enterococcaceae</taxon>
        <taxon>Vagococcus</taxon>
    </lineage>
</organism>
<dbReference type="EMBL" id="JAEEGA010000004">
    <property type="protein sequence ID" value="MBP1040865.1"/>
    <property type="molecule type" value="Genomic_DNA"/>
</dbReference>
<dbReference type="RefSeq" id="WP_209526339.1">
    <property type="nucleotide sequence ID" value="NZ_JAEEGA010000004.1"/>
</dbReference>
<sequence length="237" mass="27644">MEEIIKNDFVLFLQRKVNAELGTVGYEILLRDSKNSHRFPRDKFAQIRNNRQYYNDFLIWMTDEVGNLLKKYPNSCFSINFTRAELMYDETIDLLERSRQISHRLIVEVTEEVVINSKLVPHGEGISFTSQLERLKAMGYQISIDDISSGQNSVGNILECLPYIHELKISYVNFAKLGLEPLALTSLINFWQSFCEKNHLRLVIEGIETEEVFKQLKNQGLTFFQGYYFSMPFQGDT</sequence>
<dbReference type="Gene3D" id="3.20.20.450">
    <property type="entry name" value="EAL domain"/>
    <property type="match status" value="1"/>
</dbReference>
<gene>
    <name evidence="2" type="ORF">I6N95_07595</name>
</gene>
<dbReference type="SUPFAM" id="SSF141868">
    <property type="entry name" value="EAL domain-like"/>
    <property type="match status" value="1"/>
</dbReference>
<evidence type="ECO:0000259" key="1">
    <source>
        <dbReference type="PROSITE" id="PS50883"/>
    </source>
</evidence>
<dbReference type="InterPro" id="IPR001633">
    <property type="entry name" value="EAL_dom"/>
</dbReference>
<keyword evidence="3" id="KW-1185">Reference proteome</keyword>